<accession>A0A9P7KLM9</accession>
<gene>
    <name evidence="4" type="ORF">H0H81_003817</name>
</gene>
<dbReference type="PROSITE" id="PS50005">
    <property type="entry name" value="TPR"/>
    <property type="match status" value="1"/>
</dbReference>
<comment type="caution">
    <text evidence="4">The sequence shown here is derived from an EMBL/GenBank/DDBJ whole genome shotgun (WGS) entry which is preliminary data.</text>
</comment>
<dbReference type="EMBL" id="JABCKI010000010">
    <property type="protein sequence ID" value="KAG5654359.1"/>
    <property type="molecule type" value="Genomic_DNA"/>
</dbReference>
<dbReference type="Pfam" id="PF19270">
    <property type="entry name" value="FBO_C"/>
    <property type="match status" value="1"/>
</dbReference>
<dbReference type="SUPFAM" id="SSF81383">
    <property type="entry name" value="F-box domain"/>
    <property type="match status" value="1"/>
</dbReference>
<protein>
    <recommendedName>
        <fullName evidence="3">F-box domain-containing protein</fullName>
    </recommendedName>
</protein>
<keyword evidence="5" id="KW-1185">Reference proteome</keyword>
<reference evidence="4" key="1">
    <citation type="submission" date="2021-02" db="EMBL/GenBank/DDBJ databases">
        <authorList>
            <person name="Nieuwenhuis M."/>
            <person name="Van De Peppel L.J.J."/>
        </authorList>
    </citation>
    <scope>NUCLEOTIDE SEQUENCE</scope>
    <source>
        <strain evidence="4">D49</strain>
    </source>
</reference>
<dbReference type="GO" id="GO:0031146">
    <property type="term" value="P:SCF-dependent proteasomal ubiquitin-dependent protein catabolic process"/>
    <property type="evidence" value="ECO:0007669"/>
    <property type="project" value="TreeGrafter"/>
</dbReference>
<dbReference type="OrthoDB" id="2117972at2759"/>
<proteinExistence type="predicted"/>
<keyword evidence="1" id="KW-0833">Ubl conjugation pathway</keyword>
<dbReference type="GO" id="GO:0019005">
    <property type="term" value="C:SCF ubiquitin ligase complex"/>
    <property type="evidence" value="ECO:0007669"/>
    <property type="project" value="TreeGrafter"/>
</dbReference>
<feature type="domain" description="F-box" evidence="3">
    <location>
        <begin position="225"/>
        <end position="271"/>
    </location>
</feature>
<sequence length="476" mass="54557">MRPEEPPIPSQEEEPLELARFRREWLAELRSRKASTTSGIHAPVALNDANAEFLEKKPSKTVNSDPGVIPAVMKKIKEDQSSRSYKEASSSNYVPSAARAQVPLSPGVESAVNIYRRAVEHETRGELDDALVLYRRAFRLEPHVDRIYHQEELISSILAAQREPLKQKAATNASTDDELAAKVHHALTIKHRGDMPAVRVTGTLASLLETFPKDLSFEPEIEEEPVHLQKIPDELLILIIRRLDWTSIERFALINRKARVISLDSAIWREIVLGTYNPPQVVDIDDMTPVLERCLYDYRRVYIEHPRVRLDGVYIATCHYVRPGLSENHWVNVTHMITYHRYLRFFPNGQVLSLLTNEEHTPQQVIPLLKPNLRMTGFYIGTWSLVGTTIELSNLLDASGRFQLSPDHHHTHGPASENRRNRYAFSMTLSLVSRPLGRWNKMHIEAYNSVHLETGDVNPVALKQERPFWFSKVRSY</sequence>
<evidence type="ECO:0000313" key="4">
    <source>
        <dbReference type="EMBL" id="KAG5654359.1"/>
    </source>
</evidence>
<dbReference type="Proteomes" id="UP000717328">
    <property type="component" value="Unassembled WGS sequence"/>
</dbReference>
<dbReference type="PANTHER" id="PTHR12874">
    <property type="entry name" value="F-BOX ONLY PROTEIN 48-RELATED"/>
    <property type="match status" value="1"/>
</dbReference>
<evidence type="ECO:0000256" key="1">
    <source>
        <dbReference type="ARBA" id="ARBA00022786"/>
    </source>
</evidence>
<reference evidence="4" key="2">
    <citation type="submission" date="2021-10" db="EMBL/GenBank/DDBJ databases">
        <title>Phylogenomics reveals ancestral predisposition of the termite-cultivated fungus Termitomyces towards a domesticated lifestyle.</title>
        <authorList>
            <person name="Auxier B."/>
            <person name="Grum-Grzhimaylo A."/>
            <person name="Cardenas M.E."/>
            <person name="Lodge J.D."/>
            <person name="Laessoe T."/>
            <person name="Pedersen O."/>
            <person name="Smith M.E."/>
            <person name="Kuyper T.W."/>
            <person name="Franco-Molano E.A."/>
            <person name="Baroni T.J."/>
            <person name="Aanen D.K."/>
        </authorList>
    </citation>
    <scope>NUCLEOTIDE SEQUENCE</scope>
    <source>
        <strain evidence="4">D49</strain>
    </source>
</reference>
<dbReference type="InterPro" id="IPR045464">
    <property type="entry name" value="Hrt3/FBXO9_C"/>
</dbReference>
<dbReference type="Gene3D" id="1.20.1280.50">
    <property type="match status" value="1"/>
</dbReference>
<keyword evidence="2" id="KW-0802">TPR repeat</keyword>
<dbReference type="GO" id="GO:0005737">
    <property type="term" value="C:cytoplasm"/>
    <property type="evidence" value="ECO:0007669"/>
    <property type="project" value="TreeGrafter"/>
</dbReference>
<feature type="repeat" description="TPR" evidence="2">
    <location>
        <begin position="111"/>
        <end position="144"/>
    </location>
</feature>
<dbReference type="AlphaFoldDB" id="A0A9P7KLM9"/>
<dbReference type="InterPro" id="IPR036047">
    <property type="entry name" value="F-box-like_dom_sf"/>
</dbReference>
<evidence type="ECO:0000259" key="3">
    <source>
        <dbReference type="PROSITE" id="PS50181"/>
    </source>
</evidence>
<evidence type="ECO:0000313" key="5">
    <source>
        <dbReference type="Proteomes" id="UP000717328"/>
    </source>
</evidence>
<organism evidence="4 5">
    <name type="scientific">Sphagnurus paluster</name>
    <dbReference type="NCBI Taxonomy" id="117069"/>
    <lineage>
        <taxon>Eukaryota</taxon>
        <taxon>Fungi</taxon>
        <taxon>Dikarya</taxon>
        <taxon>Basidiomycota</taxon>
        <taxon>Agaricomycotina</taxon>
        <taxon>Agaricomycetes</taxon>
        <taxon>Agaricomycetidae</taxon>
        <taxon>Agaricales</taxon>
        <taxon>Tricholomatineae</taxon>
        <taxon>Lyophyllaceae</taxon>
        <taxon>Sphagnurus</taxon>
    </lineage>
</organism>
<dbReference type="InterPro" id="IPR001810">
    <property type="entry name" value="F-box_dom"/>
</dbReference>
<name>A0A9P7KLM9_9AGAR</name>
<dbReference type="InterPro" id="IPR019734">
    <property type="entry name" value="TPR_rpt"/>
</dbReference>
<dbReference type="PROSITE" id="PS50181">
    <property type="entry name" value="FBOX"/>
    <property type="match status" value="1"/>
</dbReference>
<evidence type="ECO:0000256" key="2">
    <source>
        <dbReference type="PROSITE-ProRule" id="PRU00339"/>
    </source>
</evidence>
<dbReference type="PANTHER" id="PTHR12874:SF9">
    <property type="entry name" value="F-BOX ONLY PROTEIN 48"/>
    <property type="match status" value="1"/>
</dbReference>